<evidence type="ECO:0000256" key="4">
    <source>
        <dbReference type="ARBA" id="ARBA00022989"/>
    </source>
</evidence>
<evidence type="ECO:0000256" key="5">
    <source>
        <dbReference type="ARBA" id="ARBA00023136"/>
    </source>
</evidence>
<dbReference type="PANTHER" id="PTHR24365">
    <property type="entry name" value="TOLL-LIKE RECEPTOR"/>
    <property type="match status" value="1"/>
</dbReference>
<keyword evidence="2" id="KW-0812">Transmembrane</keyword>
<evidence type="ECO:0000256" key="1">
    <source>
        <dbReference type="ARBA" id="ARBA00004370"/>
    </source>
</evidence>
<keyword evidence="3" id="KW-0732">Signal</keyword>
<proteinExistence type="predicted"/>
<keyword evidence="8" id="KW-1185">Reference proteome</keyword>
<dbReference type="GO" id="GO:0002224">
    <property type="term" value="P:toll-like receptor signaling pathway"/>
    <property type="evidence" value="ECO:0007669"/>
    <property type="project" value="TreeGrafter"/>
</dbReference>
<dbReference type="OrthoDB" id="5976852at2759"/>
<accession>A0A9W9ZJS8</accession>
<dbReference type="Gene3D" id="3.40.50.10140">
    <property type="entry name" value="Toll/interleukin-1 receptor homology (TIR) domain"/>
    <property type="match status" value="1"/>
</dbReference>
<dbReference type="EMBL" id="MU825909">
    <property type="protein sequence ID" value="KAJ7382987.1"/>
    <property type="molecule type" value="Genomic_DNA"/>
</dbReference>
<dbReference type="InterPro" id="IPR000157">
    <property type="entry name" value="TIR_dom"/>
</dbReference>
<name>A0A9W9ZJS8_9CNID</name>
<dbReference type="PROSITE" id="PS50104">
    <property type="entry name" value="TIR"/>
    <property type="match status" value="1"/>
</dbReference>
<sequence>MPGLPYHDSMADSVYKSYKIIAVLSSNFLNSNYCRYELDLAKYRLLNKRDDSLIMIRIDKTDYNKLPRELRKRNFIDYSNPLEKPFWEEKLVKFLDVPNDPNAIVQQNNDNNNNDGDDVIQVIISNSDDDDVIQVNNSARFDLSRLNSTTSNDTEISIVTLNEETP</sequence>
<protein>
    <recommendedName>
        <fullName evidence="6">TIR domain-containing protein</fullName>
    </recommendedName>
</protein>
<dbReference type="GO" id="GO:0005886">
    <property type="term" value="C:plasma membrane"/>
    <property type="evidence" value="ECO:0007669"/>
    <property type="project" value="TreeGrafter"/>
</dbReference>
<evidence type="ECO:0000313" key="7">
    <source>
        <dbReference type="EMBL" id="KAJ7382987.1"/>
    </source>
</evidence>
<dbReference type="Proteomes" id="UP001163046">
    <property type="component" value="Unassembled WGS sequence"/>
</dbReference>
<evidence type="ECO:0000259" key="6">
    <source>
        <dbReference type="PROSITE" id="PS50104"/>
    </source>
</evidence>
<dbReference type="InterPro" id="IPR035897">
    <property type="entry name" value="Toll_tir_struct_dom_sf"/>
</dbReference>
<comment type="subcellular location">
    <subcellularLocation>
        <location evidence="1">Membrane</location>
    </subcellularLocation>
</comment>
<evidence type="ECO:0000313" key="8">
    <source>
        <dbReference type="Proteomes" id="UP001163046"/>
    </source>
</evidence>
<dbReference type="PANTHER" id="PTHR24365:SF530">
    <property type="entry name" value="MSTPROX-RELATED"/>
    <property type="match status" value="1"/>
</dbReference>
<dbReference type="GO" id="GO:0038023">
    <property type="term" value="F:signaling receptor activity"/>
    <property type="evidence" value="ECO:0007669"/>
    <property type="project" value="TreeGrafter"/>
</dbReference>
<keyword evidence="4" id="KW-1133">Transmembrane helix</keyword>
<evidence type="ECO:0000256" key="2">
    <source>
        <dbReference type="ARBA" id="ARBA00022692"/>
    </source>
</evidence>
<feature type="non-terminal residue" evidence="7">
    <location>
        <position position="166"/>
    </location>
</feature>
<reference evidence="7" key="1">
    <citation type="submission" date="2023-01" db="EMBL/GenBank/DDBJ databases">
        <title>Genome assembly of the deep-sea coral Lophelia pertusa.</title>
        <authorList>
            <person name="Herrera S."/>
            <person name="Cordes E."/>
        </authorList>
    </citation>
    <scope>NUCLEOTIDE SEQUENCE</scope>
    <source>
        <strain evidence="7">USNM1676648</strain>
        <tissue evidence="7">Polyp</tissue>
    </source>
</reference>
<organism evidence="7 8">
    <name type="scientific">Desmophyllum pertusum</name>
    <dbReference type="NCBI Taxonomy" id="174260"/>
    <lineage>
        <taxon>Eukaryota</taxon>
        <taxon>Metazoa</taxon>
        <taxon>Cnidaria</taxon>
        <taxon>Anthozoa</taxon>
        <taxon>Hexacorallia</taxon>
        <taxon>Scleractinia</taxon>
        <taxon>Caryophylliina</taxon>
        <taxon>Caryophylliidae</taxon>
        <taxon>Desmophyllum</taxon>
    </lineage>
</organism>
<dbReference type="Pfam" id="PF13676">
    <property type="entry name" value="TIR_2"/>
    <property type="match status" value="1"/>
</dbReference>
<dbReference type="SUPFAM" id="SSF52200">
    <property type="entry name" value="Toll/Interleukin receptor TIR domain"/>
    <property type="match status" value="1"/>
</dbReference>
<keyword evidence="5" id="KW-0472">Membrane</keyword>
<dbReference type="AlphaFoldDB" id="A0A9W9ZJS8"/>
<gene>
    <name evidence="7" type="ORF">OS493_031489</name>
</gene>
<feature type="domain" description="TIR" evidence="6">
    <location>
        <begin position="1"/>
        <end position="94"/>
    </location>
</feature>
<comment type="caution">
    <text evidence="7">The sequence shown here is derived from an EMBL/GenBank/DDBJ whole genome shotgun (WGS) entry which is preliminary data.</text>
</comment>
<evidence type="ECO:0000256" key="3">
    <source>
        <dbReference type="ARBA" id="ARBA00022729"/>
    </source>
</evidence>